<reference evidence="2" key="1">
    <citation type="journal article" date="2022" name="Mol. Ecol. Resour.">
        <title>The genomes of chicory, endive, great burdock and yacon provide insights into Asteraceae palaeo-polyploidization history and plant inulin production.</title>
        <authorList>
            <person name="Fan W."/>
            <person name="Wang S."/>
            <person name="Wang H."/>
            <person name="Wang A."/>
            <person name="Jiang F."/>
            <person name="Liu H."/>
            <person name="Zhao H."/>
            <person name="Xu D."/>
            <person name="Zhang Y."/>
        </authorList>
    </citation>
    <scope>NUCLEOTIDE SEQUENCE [LARGE SCALE GENOMIC DNA]</scope>
    <source>
        <strain evidence="2">cv. Yunnan</strain>
    </source>
</reference>
<protein>
    <submittedName>
        <fullName evidence="1">Uncharacterized protein</fullName>
    </submittedName>
</protein>
<gene>
    <name evidence="1" type="ORF">L1987_01035</name>
</gene>
<evidence type="ECO:0000313" key="1">
    <source>
        <dbReference type="EMBL" id="KAI3826974.1"/>
    </source>
</evidence>
<organism evidence="1 2">
    <name type="scientific">Smallanthus sonchifolius</name>
    <dbReference type="NCBI Taxonomy" id="185202"/>
    <lineage>
        <taxon>Eukaryota</taxon>
        <taxon>Viridiplantae</taxon>
        <taxon>Streptophyta</taxon>
        <taxon>Embryophyta</taxon>
        <taxon>Tracheophyta</taxon>
        <taxon>Spermatophyta</taxon>
        <taxon>Magnoliopsida</taxon>
        <taxon>eudicotyledons</taxon>
        <taxon>Gunneridae</taxon>
        <taxon>Pentapetalae</taxon>
        <taxon>asterids</taxon>
        <taxon>campanulids</taxon>
        <taxon>Asterales</taxon>
        <taxon>Asteraceae</taxon>
        <taxon>Asteroideae</taxon>
        <taxon>Heliantheae alliance</taxon>
        <taxon>Millerieae</taxon>
        <taxon>Smallanthus</taxon>
    </lineage>
</organism>
<accession>A0ACB9K3Z3</accession>
<proteinExistence type="predicted"/>
<keyword evidence="2" id="KW-1185">Reference proteome</keyword>
<dbReference type="EMBL" id="CM042018">
    <property type="protein sequence ID" value="KAI3826974.1"/>
    <property type="molecule type" value="Genomic_DNA"/>
</dbReference>
<dbReference type="Proteomes" id="UP001056120">
    <property type="component" value="Linkage Group LG01"/>
</dbReference>
<name>A0ACB9K3Z3_9ASTR</name>
<evidence type="ECO:0000313" key="2">
    <source>
        <dbReference type="Proteomes" id="UP001056120"/>
    </source>
</evidence>
<reference evidence="1 2" key="2">
    <citation type="journal article" date="2022" name="Mol. Ecol. Resour.">
        <title>The genomes of chicory, endive, great burdock and yacon provide insights into Asteraceae paleo-polyploidization history and plant inulin production.</title>
        <authorList>
            <person name="Fan W."/>
            <person name="Wang S."/>
            <person name="Wang H."/>
            <person name="Wang A."/>
            <person name="Jiang F."/>
            <person name="Liu H."/>
            <person name="Zhao H."/>
            <person name="Xu D."/>
            <person name="Zhang Y."/>
        </authorList>
    </citation>
    <scope>NUCLEOTIDE SEQUENCE [LARGE SCALE GENOMIC DNA]</scope>
    <source>
        <strain evidence="2">cv. Yunnan</strain>
        <tissue evidence="1">Leaves</tissue>
    </source>
</reference>
<comment type="caution">
    <text evidence="1">The sequence shown here is derived from an EMBL/GenBank/DDBJ whole genome shotgun (WGS) entry which is preliminary data.</text>
</comment>
<sequence length="124" mass="12850">MDPQPSPTVHTSGPTRSMTAVTPNSPNHTPDTTASPIVVDLANTMDPIQGPEPKVDSLDLVMGGDVGITWKAVNVIPLHDEKEEDIVGSGIPRNQSAPGGVGSSTSATPGIVESEEESEETLLI</sequence>